<sequence>MSEEMSVEEISQAALETIKNAVNVEIKARYGDEFFVANAMVIALVERPRGDLEKPDAKRFRLFLKTLGSIPAHVGIGMMREAAAIFQARRAKNGESN</sequence>
<accession>A0A385DPN1</accession>
<protein>
    <submittedName>
        <fullName evidence="1">Uncharacterized protein</fullName>
    </submittedName>
</protein>
<gene>
    <name evidence="1" type="primary">17</name>
    <name evidence="1" type="ORF">SEA_MARIETTA_17</name>
</gene>
<dbReference type="EMBL" id="MH669007">
    <property type="protein sequence ID" value="AXQ61336.1"/>
    <property type="molecule type" value="Genomic_DNA"/>
</dbReference>
<dbReference type="RefSeq" id="YP_010097994.1">
    <property type="nucleotide sequence ID" value="NC_055763.1"/>
</dbReference>
<proteinExistence type="predicted"/>
<organism evidence="1 2">
    <name type="scientific">Gordonia phage Marietta</name>
    <dbReference type="NCBI Taxonomy" id="2301558"/>
    <lineage>
        <taxon>Viruses</taxon>
        <taxon>Duplodnaviria</taxon>
        <taxon>Heunggongvirae</taxon>
        <taxon>Uroviricota</taxon>
        <taxon>Caudoviricetes</taxon>
        <taxon>Zierdtviridae</taxon>
        <taxon>Emilbogenvirinae</taxon>
        <taxon>Sukkupivirus</taxon>
        <taxon>Sukkupivirus marietta</taxon>
    </lineage>
</organism>
<evidence type="ECO:0000313" key="1">
    <source>
        <dbReference type="EMBL" id="AXQ61336.1"/>
    </source>
</evidence>
<dbReference type="Proteomes" id="UP000263654">
    <property type="component" value="Segment"/>
</dbReference>
<keyword evidence="2" id="KW-1185">Reference proteome</keyword>
<evidence type="ECO:0000313" key="2">
    <source>
        <dbReference type="Proteomes" id="UP000263654"/>
    </source>
</evidence>
<reference evidence="1 2" key="1">
    <citation type="submission" date="2018-07" db="EMBL/GenBank/DDBJ databases">
        <authorList>
            <person name="Burke E.M."/>
            <person name="Good S."/>
            <person name="Jeffords E.T."/>
            <person name="Pearson M."/>
            <person name="Sohlstrom A."/>
            <person name="Westholm D.E."/>
            <person name="Butela K.A."/>
            <person name="Garlena R.A."/>
            <person name="Russell D.A."/>
            <person name="Pope W.H."/>
            <person name="Jacobs-Sera D."/>
            <person name="Hatfull G.F."/>
        </authorList>
    </citation>
    <scope>NUCLEOTIDE SEQUENCE [LARGE SCALE GENOMIC DNA]</scope>
</reference>
<dbReference type="GeneID" id="65115737"/>
<dbReference type="KEGG" id="vg:65115737"/>
<name>A0A385DPN1_9CAUD</name>